<keyword evidence="5" id="KW-0406">Ion transport</keyword>
<dbReference type="GO" id="GO:0006829">
    <property type="term" value="P:zinc ion transport"/>
    <property type="evidence" value="ECO:0007669"/>
    <property type="project" value="UniProtKB-KW"/>
</dbReference>
<dbReference type="STRING" id="321339.SAMN05444340_101415"/>
<keyword evidence="5" id="KW-0864">Zinc transport</keyword>
<dbReference type="SUPFAM" id="SSF53807">
    <property type="entry name" value="Helical backbone' metal receptor"/>
    <property type="match status" value="1"/>
</dbReference>
<dbReference type="PANTHER" id="PTHR42953">
    <property type="entry name" value="HIGH-AFFINITY ZINC UPTAKE SYSTEM PROTEIN ZNUA-RELATED"/>
    <property type="match status" value="1"/>
</dbReference>
<keyword evidence="6" id="KW-0175">Coiled coil</keyword>
<keyword evidence="10" id="KW-1185">Reference proteome</keyword>
<evidence type="ECO:0000313" key="10">
    <source>
        <dbReference type="Proteomes" id="UP000199286"/>
    </source>
</evidence>
<evidence type="ECO:0000256" key="5">
    <source>
        <dbReference type="ARBA" id="ARBA00022906"/>
    </source>
</evidence>
<keyword evidence="4 8" id="KW-0732">Signal</keyword>
<evidence type="ECO:0000256" key="8">
    <source>
        <dbReference type="SAM" id="SignalP"/>
    </source>
</evidence>
<feature type="region of interest" description="Disordered" evidence="7">
    <location>
        <begin position="125"/>
        <end position="160"/>
    </location>
</feature>
<evidence type="ECO:0000256" key="1">
    <source>
        <dbReference type="ARBA" id="ARBA00011028"/>
    </source>
</evidence>
<reference evidence="9 10" key="1">
    <citation type="submission" date="2016-10" db="EMBL/GenBank/DDBJ databases">
        <authorList>
            <person name="de Groot N.N."/>
        </authorList>
    </citation>
    <scope>NUCLEOTIDE SEQUENCE [LARGE SCALE GENOMIC DNA]</scope>
    <source>
        <strain evidence="9 10">DSM 26880</strain>
    </source>
</reference>
<dbReference type="Gene3D" id="3.40.50.1980">
    <property type="entry name" value="Nitrogenase molybdenum iron protein domain"/>
    <property type="match status" value="2"/>
</dbReference>
<evidence type="ECO:0000313" key="9">
    <source>
        <dbReference type="EMBL" id="SDX89967.1"/>
    </source>
</evidence>
<accession>A0A1H3FGT1</accession>
<keyword evidence="3" id="KW-0813">Transport</keyword>
<comment type="similarity">
    <text evidence="1">Belongs to the bacterial solute-binding protein 9 family.</text>
</comment>
<keyword evidence="5" id="KW-0862">Zinc</keyword>
<evidence type="ECO:0000256" key="6">
    <source>
        <dbReference type="SAM" id="Coils"/>
    </source>
</evidence>
<dbReference type="AlphaFoldDB" id="A0A1H3FGT1"/>
<name>A0A1H3FGT1_9RHOB</name>
<dbReference type="Proteomes" id="UP000199286">
    <property type="component" value="Unassembled WGS sequence"/>
</dbReference>
<dbReference type="InterPro" id="IPR050492">
    <property type="entry name" value="Bact_metal-bind_prot9"/>
</dbReference>
<dbReference type="PANTHER" id="PTHR42953:SF3">
    <property type="entry name" value="HIGH-AFFINITY ZINC UPTAKE SYSTEM PROTEIN ZNUA"/>
    <property type="match status" value="1"/>
</dbReference>
<dbReference type="OrthoDB" id="7346865at2"/>
<dbReference type="RefSeq" id="WP_089878739.1">
    <property type="nucleotide sequence ID" value="NZ_FNPF01000001.1"/>
</dbReference>
<gene>
    <name evidence="9" type="ORF">SAMN05444340_101415</name>
</gene>
<sequence>MTRLPSFCVVLAACATLAMPARADVPHVVADIAPVHALVLQVMEGVGQPDLLLPRGSDPHGHALRPSEARALSQADVVVWIGDALTPSVASSIDTLAAGADSLPLLDVAGTTVLAFREDALFGAAHGDEDHGEDEDVDHGHDAHSHDEPDHGHDHSGADPHAWLDPRNAIVWLDAIAETLAEQDPANAATYRANAEAAQAAIAETEAEIAAELADAGDLRFVVYHDAFQYFEARFGLRAAGALSLADDASPSAARLATIRDAVRAGDIQCAVAEPQYDAGLIAAVFEDTAVETVIVDPAGADLEPGPDFYAQLLRVAAAGFGRCD</sequence>
<evidence type="ECO:0000256" key="7">
    <source>
        <dbReference type="SAM" id="MobiDB-lite"/>
    </source>
</evidence>
<organism evidence="9 10">
    <name type="scientific">Citreimonas salinaria</name>
    <dbReference type="NCBI Taxonomy" id="321339"/>
    <lineage>
        <taxon>Bacteria</taxon>
        <taxon>Pseudomonadati</taxon>
        <taxon>Pseudomonadota</taxon>
        <taxon>Alphaproteobacteria</taxon>
        <taxon>Rhodobacterales</taxon>
        <taxon>Roseobacteraceae</taxon>
        <taxon>Citreimonas</taxon>
    </lineage>
</organism>
<evidence type="ECO:0000256" key="3">
    <source>
        <dbReference type="ARBA" id="ARBA00022448"/>
    </source>
</evidence>
<feature type="coiled-coil region" evidence="6">
    <location>
        <begin position="188"/>
        <end position="215"/>
    </location>
</feature>
<dbReference type="EMBL" id="FNPF01000001">
    <property type="protein sequence ID" value="SDX89967.1"/>
    <property type="molecule type" value="Genomic_DNA"/>
</dbReference>
<feature type="signal peptide" evidence="8">
    <location>
        <begin position="1"/>
        <end position="23"/>
    </location>
</feature>
<dbReference type="InterPro" id="IPR006127">
    <property type="entry name" value="ZnuA-like"/>
</dbReference>
<protein>
    <recommendedName>
        <fullName evidence="2">High-affinity zinc uptake system protein ZnuA</fullName>
    </recommendedName>
</protein>
<dbReference type="GO" id="GO:0046872">
    <property type="term" value="F:metal ion binding"/>
    <property type="evidence" value="ECO:0007669"/>
    <property type="project" value="InterPro"/>
</dbReference>
<dbReference type="Pfam" id="PF01297">
    <property type="entry name" value="ZnuA"/>
    <property type="match status" value="1"/>
</dbReference>
<feature type="chain" id="PRO_5011581363" description="High-affinity zinc uptake system protein ZnuA" evidence="8">
    <location>
        <begin position="24"/>
        <end position="325"/>
    </location>
</feature>
<evidence type="ECO:0000256" key="2">
    <source>
        <dbReference type="ARBA" id="ARBA00015915"/>
    </source>
</evidence>
<feature type="compositionally biased region" description="Basic and acidic residues" evidence="7">
    <location>
        <begin position="138"/>
        <end position="160"/>
    </location>
</feature>
<proteinExistence type="inferred from homology"/>
<evidence type="ECO:0000256" key="4">
    <source>
        <dbReference type="ARBA" id="ARBA00022729"/>
    </source>
</evidence>